<dbReference type="OrthoDB" id="511599at2759"/>
<proteinExistence type="predicted"/>
<comment type="caution">
    <text evidence="1">The sequence shown here is derived from an EMBL/GenBank/DDBJ whole genome shotgun (WGS) entry which is preliminary data.</text>
</comment>
<dbReference type="EMBL" id="QKWP01001555">
    <property type="protein sequence ID" value="RIB08088.1"/>
    <property type="molecule type" value="Genomic_DNA"/>
</dbReference>
<dbReference type="Gene3D" id="3.40.50.300">
    <property type="entry name" value="P-loop containing nucleotide triphosphate hydrolases"/>
    <property type="match status" value="1"/>
</dbReference>
<gene>
    <name evidence="1" type="ORF">C2G38_2272111</name>
</gene>
<dbReference type="PANTHER" id="PTHR36168:SF1">
    <property type="entry name" value="ORC1-LIKE AAA ATPASE DOMAIN-CONTAINING PROTEIN"/>
    <property type="match status" value="1"/>
</dbReference>
<dbReference type="SUPFAM" id="SSF52540">
    <property type="entry name" value="P-loop containing nucleoside triphosphate hydrolases"/>
    <property type="match status" value="1"/>
</dbReference>
<dbReference type="Proteomes" id="UP000266673">
    <property type="component" value="Unassembled WGS sequence"/>
</dbReference>
<protein>
    <recommendedName>
        <fullName evidence="3">AAA+ ATPase domain-containing protein</fullName>
    </recommendedName>
</protein>
<evidence type="ECO:0000313" key="2">
    <source>
        <dbReference type="Proteomes" id="UP000266673"/>
    </source>
</evidence>
<name>A0A397UFW4_9GLOM</name>
<dbReference type="InterPro" id="IPR027417">
    <property type="entry name" value="P-loop_NTPase"/>
</dbReference>
<accession>A0A397UFW4</accession>
<evidence type="ECO:0000313" key="1">
    <source>
        <dbReference type="EMBL" id="RIB08088.1"/>
    </source>
</evidence>
<evidence type="ECO:0008006" key="3">
    <source>
        <dbReference type="Google" id="ProtNLM"/>
    </source>
</evidence>
<dbReference type="PANTHER" id="PTHR36168">
    <property type="entry name" value="CHROMOSOME 1, WHOLE GENOME SHOTGUN SEQUENCE"/>
    <property type="match status" value="1"/>
</dbReference>
<reference evidence="1 2" key="1">
    <citation type="submission" date="2018-06" db="EMBL/GenBank/DDBJ databases">
        <title>Comparative genomics reveals the genomic features of Rhizophagus irregularis, R. cerebriforme, R. diaphanum and Gigaspora rosea, and their symbiotic lifestyle signature.</title>
        <authorList>
            <person name="Morin E."/>
            <person name="San Clemente H."/>
            <person name="Chen E.C.H."/>
            <person name="De La Providencia I."/>
            <person name="Hainaut M."/>
            <person name="Kuo A."/>
            <person name="Kohler A."/>
            <person name="Murat C."/>
            <person name="Tang N."/>
            <person name="Roy S."/>
            <person name="Loubradou J."/>
            <person name="Henrissat B."/>
            <person name="Grigoriev I.V."/>
            <person name="Corradi N."/>
            <person name="Roux C."/>
            <person name="Martin F.M."/>
        </authorList>
    </citation>
    <scope>NUCLEOTIDE SEQUENCE [LARGE SCALE GENOMIC DNA]</scope>
    <source>
        <strain evidence="1 2">DAOM 194757</strain>
    </source>
</reference>
<dbReference type="AlphaFoldDB" id="A0A397UFW4"/>
<organism evidence="1 2">
    <name type="scientific">Gigaspora rosea</name>
    <dbReference type="NCBI Taxonomy" id="44941"/>
    <lineage>
        <taxon>Eukaryota</taxon>
        <taxon>Fungi</taxon>
        <taxon>Fungi incertae sedis</taxon>
        <taxon>Mucoromycota</taxon>
        <taxon>Glomeromycotina</taxon>
        <taxon>Glomeromycetes</taxon>
        <taxon>Diversisporales</taxon>
        <taxon>Gigasporaceae</taxon>
        <taxon>Gigaspora</taxon>
    </lineage>
</organism>
<sequence>MVCGEHGTGKTTLTRIASSEVEHGVIYIDVPANFNKLGEAFGKAINFTFEESISFTGQLMRKILGETNTNDKLKISEWERAMDAFKRASAVYKTKHNKPPVIIYDNLSRLVHINPEILDILQDDAKDNADDRKYIAVFVSNEGDVPRRISVSANRVFGSIIYRHIYKSIFFYLARSSWLRAEEPIEIGDLSREESLNYLINKRGIKTVKEGKVDTTEAEKLFDLVGGRIVDLKSIADKYLKRIPIEVIEYKILTKVEDKFRTAKLLETHKHHEVGKRIISVLLVSKELSRIAFEKFFDKPEQAIEILGSNVFAYHPEKNTVTFQSRSVERYIQKNASIFIN</sequence>
<keyword evidence="2" id="KW-1185">Reference proteome</keyword>